<keyword evidence="3" id="KW-0201">Cytochrome c-type biogenesis</keyword>
<keyword evidence="2 6" id="KW-0812">Transmembrane</keyword>
<proteinExistence type="predicted"/>
<comment type="subcellular location">
    <subcellularLocation>
        <location evidence="1">Membrane</location>
        <topology evidence="1">Multi-pass membrane protein</topology>
    </subcellularLocation>
</comment>
<feature type="transmembrane region" description="Helical" evidence="6">
    <location>
        <begin position="53"/>
        <end position="70"/>
    </location>
</feature>
<name>E2NLY6_9BACE</name>
<evidence type="ECO:0000313" key="9">
    <source>
        <dbReference type="Proteomes" id="UP000003711"/>
    </source>
</evidence>
<accession>E2NLY6</accession>
<dbReference type="RefSeq" id="WP_007214663.1">
    <property type="nucleotide sequence ID" value="NZ_EQ973495.1"/>
</dbReference>
<dbReference type="GO" id="GO:0017004">
    <property type="term" value="P:cytochrome complex assembly"/>
    <property type="evidence" value="ECO:0007669"/>
    <property type="project" value="UniProtKB-KW"/>
</dbReference>
<reference evidence="8 9" key="2">
    <citation type="submission" date="2009-01" db="EMBL/GenBank/DDBJ databases">
        <title>Draft genome sequence of Bacteroides cellulosilyticus (DSM 14838).</title>
        <authorList>
            <person name="Sudarsanam P."/>
            <person name="Ley R."/>
            <person name="Guruge J."/>
            <person name="Turnbaugh P.J."/>
            <person name="Mahowald M."/>
            <person name="Liep D."/>
            <person name="Gordon J."/>
        </authorList>
    </citation>
    <scope>NUCLEOTIDE SEQUENCE [LARGE SCALE GENOMIC DNA]</scope>
    <source>
        <strain evidence="8 9">DSM 14838</strain>
    </source>
</reference>
<reference evidence="8 9" key="1">
    <citation type="submission" date="2008-12" db="EMBL/GenBank/DDBJ databases">
        <authorList>
            <person name="Fulton L."/>
            <person name="Clifton S."/>
            <person name="Fulton B."/>
            <person name="Xu J."/>
            <person name="Minx P."/>
            <person name="Pepin K.H."/>
            <person name="Johnson M."/>
            <person name="Bhonagiri V."/>
            <person name="Nash W.E."/>
            <person name="Mardis E.R."/>
            <person name="Wilson R.K."/>
        </authorList>
    </citation>
    <scope>NUCLEOTIDE SEQUENCE [LARGE SCALE GENOMIC DNA]</scope>
    <source>
        <strain evidence="8 9">DSM 14838</strain>
    </source>
</reference>
<dbReference type="GO" id="GO:0016020">
    <property type="term" value="C:membrane"/>
    <property type="evidence" value="ECO:0007669"/>
    <property type="project" value="UniProtKB-SubCell"/>
</dbReference>
<evidence type="ECO:0000256" key="2">
    <source>
        <dbReference type="ARBA" id="ARBA00022692"/>
    </source>
</evidence>
<evidence type="ECO:0000256" key="4">
    <source>
        <dbReference type="ARBA" id="ARBA00022989"/>
    </source>
</evidence>
<dbReference type="HOGENOM" id="CLU_643297_0_0_10"/>
<gene>
    <name evidence="8" type="ORF">BACCELL_05330</name>
</gene>
<feature type="non-terminal residue" evidence="8">
    <location>
        <position position="382"/>
    </location>
</feature>
<evidence type="ECO:0000256" key="3">
    <source>
        <dbReference type="ARBA" id="ARBA00022748"/>
    </source>
</evidence>
<dbReference type="InterPro" id="IPR023494">
    <property type="entry name" value="Cyt_c_bgen_Ccs1/CcsB/ResB"/>
</dbReference>
<organism evidence="8 9">
    <name type="scientific">Bacteroides cellulosilyticus DSM 14838</name>
    <dbReference type="NCBI Taxonomy" id="537012"/>
    <lineage>
        <taxon>Bacteria</taxon>
        <taxon>Pseudomonadati</taxon>
        <taxon>Bacteroidota</taxon>
        <taxon>Bacteroidia</taxon>
        <taxon>Bacteroidales</taxon>
        <taxon>Bacteroidaceae</taxon>
        <taxon>Bacteroides</taxon>
    </lineage>
</organism>
<protein>
    <recommendedName>
        <fullName evidence="7">ResB-like domain-containing protein</fullName>
    </recommendedName>
</protein>
<sequence>MKKVSSSLKAMFTSWKITLILLVHYVILLAAATFVEKAQGTAMAREIIYNNPLFYLLQFLLILNFCATAWQARLWSQRKYGVLLLHISFIVILLGALVTNMFGFEGIVHIREGETVSQMRTMEDQRSLPFSIRLDDFKLVRYPGSHSPSSFESFLTIHTEEGERSEHIYMNKVIYEQGYRLYQSSYDADEQGTILTVNNDTAGTGITYAGYLLLLAGMLLTLADKKSRFRQLAKQLKRVTPLLLLAFLPTLSFAQKAETEHLLKNTIPAEQAEQWGRMQIQCPTGRIEPVDTYTDKLLRKIYRSDTFEGLSSEQVIIGFLMNPSYWGNIPFIRQTNKELPQAYSLPEGKYIRFFDVFSEDGSYLISDAVDKAYSRPAAERSR</sequence>
<dbReference type="InterPro" id="IPR007816">
    <property type="entry name" value="ResB-like_domain"/>
</dbReference>
<evidence type="ECO:0000256" key="6">
    <source>
        <dbReference type="SAM" id="Phobius"/>
    </source>
</evidence>
<comment type="caution">
    <text evidence="8">The sequence shown here is derived from an EMBL/GenBank/DDBJ whole genome shotgun (WGS) entry which is preliminary data.</text>
</comment>
<feature type="domain" description="ResB-like" evidence="7">
    <location>
        <begin position="78"/>
        <end position="196"/>
    </location>
</feature>
<evidence type="ECO:0000256" key="5">
    <source>
        <dbReference type="ARBA" id="ARBA00023136"/>
    </source>
</evidence>
<dbReference type="PANTHER" id="PTHR31566:SF0">
    <property type="entry name" value="CYTOCHROME C BIOGENESIS PROTEIN CCS1, CHLOROPLASTIC"/>
    <property type="match status" value="1"/>
</dbReference>
<dbReference type="PANTHER" id="PTHR31566">
    <property type="entry name" value="CYTOCHROME C BIOGENESIS PROTEIN CCS1, CHLOROPLASTIC"/>
    <property type="match status" value="1"/>
</dbReference>
<dbReference type="Pfam" id="PF05140">
    <property type="entry name" value="ResB"/>
    <property type="match status" value="1"/>
</dbReference>
<keyword evidence="4 6" id="KW-1133">Transmembrane helix</keyword>
<feature type="transmembrane region" description="Helical" evidence="6">
    <location>
        <begin position="82"/>
        <end position="104"/>
    </location>
</feature>
<dbReference type="AlphaFoldDB" id="E2NLY6"/>
<dbReference type="EMBL" id="ACCH01000443">
    <property type="protein sequence ID" value="EEF87036.1"/>
    <property type="molecule type" value="Genomic_DNA"/>
</dbReference>
<evidence type="ECO:0000259" key="7">
    <source>
        <dbReference type="Pfam" id="PF05140"/>
    </source>
</evidence>
<feature type="transmembrane region" description="Helical" evidence="6">
    <location>
        <begin position="205"/>
        <end position="223"/>
    </location>
</feature>
<dbReference type="Proteomes" id="UP000003711">
    <property type="component" value="Unassembled WGS sequence"/>
</dbReference>
<evidence type="ECO:0000256" key="1">
    <source>
        <dbReference type="ARBA" id="ARBA00004141"/>
    </source>
</evidence>
<evidence type="ECO:0000313" key="8">
    <source>
        <dbReference type="EMBL" id="EEF87036.1"/>
    </source>
</evidence>
<keyword evidence="5 6" id="KW-0472">Membrane</keyword>